<dbReference type="GO" id="GO:0005764">
    <property type="term" value="C:lysosome"/>
    <property type="evidence" value="ECO:0007669"/>
    <property type="project" value="TreeGrafter"/>
</dbReference>
<dbReference type="GO" id="GO:0008333">
    <property type="term" value="P:endosome to lysosome transport"/>
    <property type="evidence" value="ECO:0007669"/>
    <property type="project" value="TreeGrafter"/>
</dbReference>
<keyword evidence="3" id="KW-0342">GTP-binding</keyword>
<dbReference type="InterPro" id="IPR005225">
    <property type="entry name" value="Small_GTP-bd"/>
</dbReference>
<dbReference type="EMBL" id="LAZR01047406">
    <property type="protein sequence ID" value="KKK94296.1"/>
    <property type="molecule type" value="Genomic_DNA"/>
</dbReference>
<dbReference type="PROSITE" id="PS51419">
    <property type="entry name" value="RAB"/>
    <property type="match status" value="1"/>
</dbReference>
<dbReference type="SMART" id="SM00175">
    <property type="entry name" value="RAB"/>
    <property type="match status" value="1"/>
</dbReference>
<dbReference type="GO" id="GO:0003924">
    <property type="term" value="F:GTPase activity"/>
    <property type="evidence" value="ECO:0007669"/>
    <property type="project" value="InterPro"/>
</dbReference>
<comment type="caution">
    <text evidence="4">The sequence shown here is derived from an EMBL/GenBank/DDBJ whole genome shotgun (WGS) entry which is preliminary data.</text>
</comment>
<dbReference type="PROSITE" id="PS51420">
    <property type="entry name" value="RHO"/>
    <property type="match status" value="1"/>
</dbReference>
<dbReference type="SMART" id="SM00174">
    <property type="entry name" value="RHO"/>
    <property type="match status" value="1"/>
</dbReference>
<dbReference type="GO" id="GO:0005770">
    <property type="term" value="C:late endosome"/>
    <property type="evidence" value="ECO:0007669"/>
    <property type="project" value="TreeGrafter"/>
</dbReference>
<dbReference type="GO" id="GO:0005525">
    <property type="term" value="F:GTP binding"/>
    <property type="evidence" value="ECO:0007669"/>
    <property type="project" value="UniProtKB-KW"/>
</dbReference>
<dbReference type="Pfam" id="PF00071">
    <property type="entry name" value="Ras"/>
    <property type="match status" value="1"/>
</dbReference>
<name>A0A0F9CC49_9ZZZZ</name>
<dbReference type="AlphaFoldDB" id="A0A0F9CC49"/>
<keyword evidence="2" id="KW-0547">Nucleotide-binding</keyword>
<organism evidence="4">
    <name type="scientific">marine sediment metagenome</name>
    <dbReference type="NCBI Taxonomy" id="412755"/>
    <lineage>
        <taxon>unclassified sequences</taxon>
        <taxon>metagenomes</taxon>
        <taxon>ecological metagenomes</taxon>
    </lineage>
</organism>
<dbReference type="PANTHER" id="PTHR47981:SF20">
    <property type="entry name" value="RAS-RELATED PROTEIN RAB-7A"/>
    <property type="match status" value="1"/>
</dbReference>
<dbReference type="GO" id="GO:0090385">
    <property type="term" value="P:phagosome-lysosome fusion"/>
    <property type="evidence" value="ECO:0007669"/>
    <property type="project" value="TreeGrafter"/>
</dbReference>
<dbReference type="SUPFAM" id="SSF52540">
    <property type="entry name" value="P-loop containing nucleoside triphosphate hydrolases"/>
    <property type="match status" value="1"/>
</dbReference>
<dbReference type="PROSITE" id="PS51421">
    <property type="entry name" value="RAS"/>
    <property type="match status" value="1"/>
</dbReference>
<comment type="similarity">
    <text evidence="1">Belongs to the small GTPase superfamily. Rab family.</text>
</comment>
<dbReference type="InterPro" id="IPR001806">
    <property type="entry name" value="Small_GTPase"/>
</dbReference>
<dbReference type="PANTHER" id="PTHR47981">
    <property type="entry name" value="RAB FAMILY"/>
    <property type="match status" value="1"/>
</dbReference>
<dbReference type="SMART" id="SM00176">
    <property type="entry name" value="RAN"/>
    <property type="match status" value="1"/>
</dbReference>
<evidence type="ECO:0008006" key="5">
    <source>
        <dbReference type="Google" id="ProtNLM"/>
    </source>
</evidence>
<proteinExistence type="inferred from homology"/>
<evidence type="ECO:0000256" key="2">
    <source>
        <dbReference type="ARBA" id="ARBA00022741"/>
    </source>
</evidence>
<dbReference type="SMART" id="SM00173">
    <property type="entry name" value="RAS"/>
    <property type="match status" value="1"/>
</dbReference>
<evidence type="ECO:0000256" key="3">
    <source>
        <dbReference type="ARBA" id="ARBA00023134"/>
    </source>
</evidence>
<reference evidence="4" key="1">
    <citation type="journal article" date="2015" name="Nature">
        <title>Complex archaea that bridge the gap between prokaryotes and eukaryotes.</title>
        <authorList>
            <person name="Spang A."/>
            <person name="Saw J.H."/>
            <person name="Jorgensen S.L."/>
            <person name="Zaremba-Niedzwiedzka K."/>
            <person name="Martijn J."/>
            <person name="Lind A.E."/>
            <person name="van Eijk R."/>
            <person name="Schleper C."/>
            <person name="Guy L."/>
            <person name="Ettema T.J."/>
        </authorList>
    </citation>
    <scope>NUCLEOTIDE SEQUENCE</scope>
</reference>
<sequence length="187" mass="20885">MSEEKGFGFKITVIGDGAVGKTSLIKKYTQGAFRKEYISTLGTQFSKYEEIIDGDKVELYLWDIAGQDQFQALRQRFYTGSSGAIVVFSHADEQERSWEHIERWVADVKKHCPNIPMVLFGNKIDLVDEASLGGGGSPRSNANVEQYAKDNKFIGYFKTSALTGDGVIDAFKVLVKKLYMIAKISSF</sequence>
<accession>A0A0F9CC49</accession>
<dbReference type="PRINTS" id="PR00449">
    <property type="entry name" value="RASTRNSFRMNG"/>
</dbReference>
<protein>
    <recommendedName>
        <fullName evidence="5">GTP-binding protein</fullName>
    </recommendedName>
</protein>
<dbReference type="FunFam" id="3.40.50.300:FF:001447">
    <property type="entry name" value="Ras-related protein Rab-1B"/>
    <property type="match status" value="1"/>
</dbReference>
<dbReference type="Gene3D" id="3.40.50.300">
    <property type="entry name" value="P-loop containing nucleotide triphosphate hydrolases"/>
    <property type="match status" value="1"/>
</dbReference>
<dbReference type="CDD" id="cd00154">
    <property type="entry name" value="Rab"/>
    <property type="match status" value="1"/>
</dbReference>
<dbReference type="GO" id="GO:0045335">
    <property type="term" value="C:phagocytic vesicle"/>
    <property type="evidence" value="ECO:0007669"/>
    <property type="project" value="TreeGrafter"/>
</dbReference>
<dbReference type="NCBIfam" id="TIGR00231">
    <property type="entry name" value="small_GTP"/>
    <property type="match status" value="1"/>
</dbReference>
<evidence type="ECO:0000256" key="1">
    <source>
        <dbReference type="ARBA" id="ARBA00006270"/>
    </source>
</evidence>
<dbReference type="InterPro" id="IPR027417">
    <property type="entry name" value="P-loop_NTPase"/>
</dbReference>
<evidence type="ECO:0000313" key="4">
    <source>
        <dbReference type="EMBL" id="KKK94296.1"/>
    </source>
</evidence>
<gene>
    <name evidence="4" type="ORF">LCGC14_2684270</name>
</gene>